<evidence type="ECO:0000256" key="1">
    <source>
        <dbReference type="ARBA" id="ARBA00004496"/>
    </source>
</evidence>
<comment type="subcellular location">
    <subcellularLocation>
        <location evidence="1">Cytoplasm</location>
    </subcellularLocation>
</comment>
<dbReference type="SUPFAM" id="SSF46785">
    <property type="entry name" value="Winged helix' DNA-binding domain"/>
    <property type="match status" value="1"/>
</dbReference>
<evidence type="ECO:0000313" key="8">
    <source>
        <dbReference type="Proteomes" id="UP001056164"/>
    </source>
</evidence>
<evidence type="ECO:0000256" key="5">
    <source>
        <dbReference type="ARBA" id="ARBA00023163"/>
    </source>
</evidence>
<keyword evidence="8" id="KW-1185">Reference proteome</keyword>
<keyword evidence="5" id="KW-0804">Transcription</keyword>
<dbReference type="SMART" id="SM00347">
    <property type="entry name" value="HTH_MARR"/>
    <property type="match status" value="1"/>
</dbReference>
<keyword evidence="2" id="KW-0963">Cytoplasm</keyword>
<dbReference type="Pfam" id="PF22381">
    <property type="entry name" value="Staph_reg_Sar_Rot"/>
    <property type="match status" value="1"/>
</dbReference>
<dbReference type="Proteomes" id="UP001056164">
    <property type="component" value="Chromosome"/>
</dbReference>
<dbReference type="PROSITE" id="PS50995">
    <property type="entry name" value="HTH_MARR_2"/>
    <property type="match status" value="1"/>
</dbReference>
<proteinExistence type="predicted"/>
<keyword evidence="4" id="KW-0238">DNA-binding</keyword>
<dbReference type="PANTHER" id="PTHR33164:SF5">
    <property type="entry name" value="ORGANIC HYDROPEROXIDE RESISTANCE TRANSCRIPTIONAL REGULATOR"/>
    <property type="match status" value="1"/>
</dbReference>
<sequence>MTKLERKGITMAANSAKKKTKNVYLSNEDLDDIKSQLCFAIYSTNKKFNHFYQEVLKSFDLTYPQYLVMIVLWEYSPITVHQLGQSIDLDSGTLTPLLKRLGKKGWITKSRSTEDERVVNVSLTPYAEEMKDKIRDHVAKAFEALGLDKDDVQESMEGLYSISKKLDNLDLEQFN</sequence>
<dbReference type="InterPro" id="IPR039422">
    <property type="entry name" value="MarR/SlyA-like"/>
</dbReference>
<dbReference type="EMBL" id="CP097121">
    <property type="protein sequence ID" value="USS91211.1"/>
    <property type="molecule type" value="Genomic_DNA"/>
</dbReference>
<evidence type="ECO:0000259" key="6">
    <source>
        <dbReference type="PROSITE" id="PS50995"/>
    </source>
</evidence>
<evidence type="ECO:0000256" key="4">
    <source>
        <dbReference type="ARBA" id="ARBA00023125"/>
    </source>
</evidence>
<dbReference type="RefSeq" id="WP_252795687.1">
    <property type="nucleotide sequence ID" value="NZ_CP097121.1"/>
</dbReference>
<accession>A0ABY5BYB1</accession>
<gene>
    <name evidence="7" type="ORF">M3M37_03100</name>
</gene>
<dbReference type="InterPro" id="IPR000835">
    <property type="entry name" value="HTH_MarR-typ"/>
</dbReference>
<evidence type="ECO:0000313" key="7">
    <source>
        <dbReference type="EMBL" id="USS91211.1"/>
    </source>
</evidence>
<evidence type="ECO:0000256" key="2">
    <source>
        <dbReference type="ARBA" id="ARBA00022490"/>
    </source>
</evidence>
<dbReference type="InterPro" id="IPR036388">
    <property type="entry name" value="WH-like_DNA-bd_sf"/>
</dbReference>
<name>A0ABY5BYB1_9LACO</name>
<protein>
    <submittedName>
        <fullName evidence="7">MarR family transcriptional regulator</fullName>
    </submittedName>
</protein>
<dbReference type="InterPro" id="IPR055166">
    <property type="entry name" value="Transc_reg_Sar_Rot_HTH"/>
</dbReference>
<dbReference type="Gene3D" id="1.10.10.10">
    <property type="entry name" value="Winged helix-like DNA-binding domain superfamily/Winged helix DNA-binding domain"/>
    <property type="match status" value="1"/>
</dbReference>
<keyword evidence="3" id="KW-0805">Transcription regulation</keyword>
<organism evidence="7 8">
    <name type="scientific">Fructilactobacillus carniphilus</name>
    <dbReference type="NCBI Taxonomy" id="2940297"/>
    <lineage>
        <taxon>Bacteria</taxon>
        <taxon>Bacillati</taxon>
        <taxon>Bacillota</taxon>
        <taxon>Bacilli</taxon>
        <taxon>Lactobacillales</taxon>
        <taxon>Lactobacillaceae</taxon>
        <taxon>Fructilactobacillus</taxon>
    </lineage>
</organism>
<reference evidence="7" key="1">
    <citation type="submission" date="2022-05" db="EMBL/GenBank/DDBJ databases">
        <authorList>
            <person name="Oliphant S.A."/>
            <person name="Watson-Haigh N.S."/>
            <person name="Sumby K.M."/>
            <person name="Gardner J.M."/>
            <person name="Jiranek V."/>
        </authorList>
    </citation>
    <scope>NUCLEOTIDE SEQUENCE</scope>
    <source>
        <strain evidence="7">KI4_A6</strain>
    </source>
</reference>
<dbReference type="PANTHER" id="PTHR33164">
    <property type="entry name" value="TRANSCRIPTIONAL REGULATOR, MARR FAMILY"/>
    <property type="match status" value="1"/>
</dbReference>
<dbReference type="InterPro" id="IPR036390">
    <property type="entry name" value="WH_DNA-bd_sf"/>
</dbReference>
<dbReference type="PRINTS" id="PR00598">
    <property type="entry name" value="HTHMARR"/>
</dbReference>
<feature type="domain" description="HTH marR-type" evidence="6">
    <location>
        <begin position="34"/>
        <end position="168"/>
    </location>
</feature>
<evidence type="ECO:0000256" key="3">
    <source>
        <dbReference type="ARBA" id="ARBA00023015"/>
    </source>
</evidence>